<keyword evidence="12" id="KW-1185">Reference proteome</keyword>
<keyword evidence="6" id="KW-0206">Cytoskeleton</keyword>
<evidence type="ECO:0000256" key="4">
    <source>
        <dbReference type="ARBA" id="ARBA00023018"/>
    </source>
</evidence>
<dbReference type="GO" id="GO:0030424">
    <property type="term" value="C:axon"/>
    <property type="evidence" value="ECO:0007669"/>
    <property type="project" value="UniProtKB-SubCell"/>
</dbReference>
<feature type="compositionally biased region" description="Basic and acidic residues" evidence="10">
    <location>
        <begin position="1035"/>
        <end position="1050"/>
    </location>
</feature>
<feature type="region of interest" description="Disordered" evidence="10">
    <location>
        <begin position="119"/>
        <end position="141"/>
    </location>
</feature>
<feature type="compositionally biased region" description="Polar residues" evidence="10">
    <location>
        <begin position="1051"/>
        <end position="1061"/>
    </location>
</feature>
<accession>A0A210Q968</accession>
<evidence type="ECO:0000256" key="2">
    <source>
        <dbReference type="ARBA" id="ARBA00022490"/>
    </source>
</evidence>
<feature type="region of interest" description="Disordered" evidence="10">
    <location>
        <begin position="1033"/>
        <end position="1122"/>
    </location>
</feature>
<dbReference type="Pfam" id="PF10174">
    <property type="entry name" value="Cast"/>
    <property type="match status" value="1"/>
</dbReference>
<dbReference type="OrthoDB" id="2019763at2759"/>
<dbReference type="Proteomes" id="UP000242188">
    <property type="component" value="Unassembled WGS sequence"/>
</dbReference>
<evidence type="ECO:0000256" key="3">
    <source>
        <dbReference type="ARBA" id="ARBA00022553"/>
    </source>
</evidence>
<dbReference type="Gene3D" id="1.10.287.1490">
    <property type="match status" value="2"/>
</dbReference>
<feature type="compositionally biased region" description="Basic residues" evidence="10">
    <location>
        <begin position="1"/>
        <end position="10"/>
    </location>
</feature>
<feature type="region of interest" description="Disordered" evidence="10">
    <location>
        <begin position="209"/>
        <end position="232"/>
    </location>
</feature>
<feature type="compositionally biased region" description="Polar residues" evidence="10">
    <location>
        <begin position="74"/>
        <end position="89"/>
    </location>
</feature>
<dbReference type="AlphaFoldDB" id="A0A210Q968"/>
<evidence type="ECO:0000313" key="11">
    <source>
        <dbReference type="EMBL" id="OWF45255.1"/>
    </source>
</evidence>
<evidence type="ECO:0000256" key="8">
    <source>
        <dbReference type="ARBA" id="ARBA00034106"/>
    </source>
</evidence>
<dbReference type="GO" id="GO:0007274">
    <property type="term" value="P:neuromuscular synaptic transmission"/>
    <property type="evidence" value="ECO:0007669"/>
    <property type="project" value="TreeGrafter"/>
</dbReference>
<evidence type="ECO:0000256" key="5">
    <source>
        <dbReference type="ARBA" id="ARBA00023054"/>
    </source>
</evidence>
<feature type="compositionally biased region" description="Basic and acidic residues" evidence="10">
    <location>
        <begin position="527"/>
        <end position="539"/>
    </location>
</feature>
<feature type="coiled-coil region" evidence="9">
    <location>
        <begin position="260"/>
        <end position="287"/>
    </location>
</feature>
<keyword evidence="3" id="KW-0597">Phosphoprotein</keyword>
<feature type="compositionally biased region" description="Basic and acidic residues" evidence="10">
    <location>
        <begin position="209"/>
        <end position="220"/>
    </location>
</feature>
<evidence type="ECO:0000256" key="9">
    <source>
        <dbReference type="SAM" id="Coils"/>
    </source>
</evidence>
<feature type="region of interest" description="Disordered" evidence="10">
    <location>
        <begin position="517"/>
        <end position="539"/>
    </location>
</feature>
<keyword evidence="7" id="KW-0966">Cell projection</keyword>
<evidence type="ECO:0000256" key="6">
    <source>
        <dbReference type="ARBA" id="ARBA00023212"/>
    </source>
</evidence>
<protein>
    <submittedName>
        <fullName evidence="11">ERC protein 2</fullName>
    </submittedName>
</protein>
<dbReference type="PANTHER" id="PTHR18861">
    <property type="entry name" value="ELKS/RAB6-INTERACTING/CAST PROTEIN"/>
    <property type="match status" value="1"/>
</dbReference>
<dbReference type="PANTHER" id="PTHR18861:SF0">
    <property type="entry name" value="BRUCHPILOT, ISOFORM J"/>
    <property type="match status" value="1"/>
</dbReference>
<keyword evidence="2" id="KW-0963">Cytoplasm</keyword>
<evidence type="ECO:0000256" key="1">
    <source>
        <dbReference type="ARBA" id="ARBA00004245"/>
    </source>
</evidence>
<comment type="subcellular location">
    <subcellularLocation>
        <location evidence="1">Cytoplasm</location>
        <location evidence="1">Cytoskeleton</location>
    </subcellularLocation>
    <subcellularLocation>
        <location evidence="8">Presynapse</location>
    </subcellularLocation>
</comment>
<feature type="region of interest" description="Disordered" evidence="10">
    <location>
        <begin position="1"/>
        <end position="89"/>
    </location>
</feature>
<reference evidence="11 12" key="1">
    <citation type="journal article" date="2017" name="Nat. Ecol. Evol.">
        <title>Scallop genome provides insights into evolution of bilaterian karyotype and development.</title>
        <authorList>
            <person name="Wang S."/>
            <person name="Zhang J."/>
            <person name="Jiao W."/>
            <person name="Li J."/>
            <person name="Xun X."/>
            <person name="Sun Y."/>
            <person name="Guo X."/>
            <person name="Huan P."/>
            <person name="Dong B."/>
            <person name="Zhang L."/>
            <person name="Hu X."/>
            <person name="Sun X."/>
            <person name="Wang J."/>
            <person name="Zhao C."/>
            <person name="Wang Y."/>
            <person name="Wang D."/>
            <person name="Huang X."/>
            <person name="Wang R."/>
            <person name="Lv J."/>
            <person name="Li Y."/>
            <person name="Zhang Z."/>
            <person name="Liu B."/>
            <person name="Lu W."/>
            <person name="Hui Y."/>
            <person name="Liang J."/>
            <person name="Zhou Z."/>
            <person name="Hou R."/>
            <person name="Li X."/>
            <person name="Liu Y."/>
            <person name="Li H."/>
            <person name="Ning X."/>
            <person name="Lin Y."/>
            <person name="Zhao L."/>
            <person name="Xing Q."/>
            <person name="Dou J."/>
            <person name="Li Y."/>
            <person name="Mao J."/>
            <person name="Guo H."/>
            <person name="Dou H."/>
            <person name="Li T."/>
            <person name="Mu C."/>
            <person name="Jiang W."/>
            <person name="Fu Q."/>
            <person name="Fu X."/>
            <person name="Miao Y."/>
            <person name="Liu J."/>
            <person name="Yu Q."/>
            <person name="Li R."/>
            <person name="Liao H."/>
            <person name="Li X."/>
            <person name="Kong Y."/>
            <person name="Jiang Z."/>
            <person name="Chourrout D."/>
            <person name="Li R."/>
            <person name="Bao Z."/>
        </authorList>
    </citation>
    <scope>NUCLEOTIDE SEQUENCE [LARGE SCALE GENOMIC DNA]</scope>
    <source>
        <strain evidence="11 12">PY_sf001</strain>
    </source>
</reference>
<sequence>MFRSKSKKRSQSQTSSAEHSPEDRPNDKKSLEKTNNKSPSHGSGSKLFSGSLPKNLFSRSRRSSGGSKDDKKSQGNQSVQSNSAINLPNETMQSFTAGYPSMNHGSNYSMIDGIGSANTLPSPNSSKSPYNSPTNSNTNSLNVRALKDRYERDHQHGLFMGERSLERNLDRLQLSARGDIGISPAGSPRSSLGFSANNKCDRSVDREYPHMGARSLERSEQPFVRSRSSERPDYTTQLFNSQEMKHYHDQDMRSFRDTLILDFQAQIADLNKEFSKLQQELDSTKDKLSSSMNSIKTFWSPELKKERALRKEESAKYCLLNEQLKVAQAEFKKQASTIKDMESKLFGCEDVDVSRQISQQEIEILQREKDKQSKEIVILKKTVEEMEIRIETQKQTLSARDESIKKLLEMLQSKGLSSSAQKVEAERQEMEKLQTKVIEGERKVRQLQNSLGHREKDLTETKEENNRLSDELEQIKVQLKQQPASTHTMQAMLEAKDGRILALEREVQSLEDKLMRLQEEGTGTTESQKKDGSLKDSLSSKEKSLKNEIEHIKKDLANKDTEILGLKLKVEASKSQNTEQIQYVDLLKDQISAKEKHVSMLQTDIEDLRDRLKDKDSTIDRKAKHSHSLQTEKRKIEGEIGEMKDQIEIKDRKISVLQRKIEVAEESIDNKDEEIQRLKSVAAAATVAMDSFSSDSAISSMEESLNDKDRQIEKLKDLREKTDLEHQEECDMYIKSNQNLKSRLDELQLELSNKQTELFELREQATVDSEEKFQLENKVRQLDHDLQAKEDRQRELNTQVEELKKGVPETKNLDTFERQVTEMTSQLEQARNEVNKAHAEADRLQGIVKEAESEKSDKDAQITELQDIIKEYKQKVGTLKRNKQAEKKKSAHLLEEARKREGDLSDDATQLQDRLISQSDRIEELEEALKESVKITAEREMAMVEVQAQLDETKDKVSEVTIELNRQKSLEQSEKLVLLNKQLEEKDHKLKRLMSERHKHLEEVYEMKQEAIQAAISEKDANIALLEMTSTKKQRNNDEIDKLNREKEKLQNQLKEVTQNRMKLIHRQEKKAHRRRGSTPDKSEPYMSRGSTPDKSDPYVLTAPESLDPDVLAPSTATADVS</sequence>
<dbReference type="STRING" id="6573.A0A210Q968"/>
<evidence type="ECO:0000313" key="12">
    <source>
        <dbReference type="Proteomes" id="UP000242188"/>
    </source>
</evidence>
<dbReference type="GO" id="GO:0048167">
    <property type="term" value="P:regulation of synaptic plasticity"/>
    <property type="evidence" value="ECO:0007669"/>
    <property type="project" value="TreeGrafter"/>
</dbReference>
<dbReference type="GO" id="GO:0098882">
    <property type="term" value="F:structural constituent of presynaptic active zone"/>
    <property type="evidence" value="ECO:0007669"/>
    <property type="project" value="TreeGrafter"/>
</dbReference>
<dbReference type="EMBL" id="NEDP02004538">
    <property type="protein sequence ID" value="OWF45255.1"/>
    <property type="molecule type" value="Genomic_DNA"/>
</dbReference>
<organism evidence="11 12">
    <name type="scientific">Mizuhopecten yessoensis</name>
    <name type="common">Japanese scallop</name>
    <name type="synonym">Patinopecten yessoensis</name>
    <dbReference type="NCBI Taxonomy" id="6573"/>
    <lineage>
        <taxon>Eukaryota</taxon>
        <taxon>Metazoa</taxon>
        <taxon>Spiralia</taxon>
        <taxon>Lophotrochozoa</taxon>
        <taxon>Mollusca</taxon>
        <taxon>Bivalvia</taxon>
        <taxon>Autobranchia</taxon>
        <taxon>Pteriomorphia</taxon>
        <taxon>Pectinida</taxon>
        <taxon>Pectinoidea</taxon>
        <taxon>Pectinidae</taxon>
        <taxon>Mizuhopecten</taxon>
    </lineage>
</organism>
<keyword evidence="5 9" id="KW-0175">Coiled coil</keyword>
<feature type="compositionally biased region" description="Polar residues" evidence="10">
    <location>
        <begin position="36"/>
        <end position="48"/>
    </location>
</feature>
<gene>
    <name evidence="11" type="ORF">KP79_PYT11278</name>
</gene>
<feature type="compositionally biased region" description="Low complexity" evidence="10">
    <location>
        <begin position="120"/>
        <end position="141"/>
    </location>
</feature>
<feature type="compositionally biased region" description="Basic residues" evidence="10">
    <location>
        <begin position="1063"/>
        <end position="1077"/>
    </location>
</feature>
<feature type="coiled-coil region" evidence="9">
    <location>
        <begin position="591"/>
        <end position="618"/>
    </location>
</feature>
<keyword evidence="4" id="KW-0770">Synapse</keyword>
<comment type="caution">
    <text evidence="11">The sequence shown here is derived from an EMBL/GenBank/DDBJ whole genome shotgun (WGS) entry which is preliminary data.</text>
</comment>
<name>A0A210Q968_MIZYE</name>
<feature type="compositionally biased region" description="Basic and acidic residues" evidence="10">
    <location>
        <begin position="19"/>
        <end position="35"/>
    </location>
</feature>
<evidence type="ECO:0000256" key="10">
    <source>
        <dbReference type="SAM" id="MobiDB-lite"/>
    </source>
</evidence>
<evidence type="ECO:0000256" key="7">
    <source>
        <dbReference type="ARBA" id="ARBA00023273"/>
    </source>
</evidence>
<dbReference type="InterPro" id="IPR019323">
    <property type="entry name" value="ELKS/CAST"/>
</dbReference>
<proteinExistence type="predicted"/>
<dbReference type="GO" id="GO:0048788">
    <property type="term" value="C:cytoskeleton of presynaptic active zone"/>
    <property type="evidence" value="ECO:0007669"/>
    <property type="project" value="TreeGrafter"/>
</dbReference>